<name>A0ABU6C3R5_9ACTN</name>
<accession>A0ABU6C3R5</accession>
<dbReference type="Proteomes" id="UP001352223">
    <property type="component" value="Unassembled WGS sequence"/>
</dbReference>
<dbReference type="RefSeq" id="WP_324766173.1">
    <property type="nucleotide sequence ID" value="NZ_BAAATS010000017.1"/>
</dbReference>
<proteinExistence type="predicted"/>
<protein>
    <submittedName>
        <fullName evidence="6">VCBS repeat-containing protein</fullName>
    </submittedName>
</protein>
<evidence type="ECO:0000256" key="2">
    <source>
        <dbReference type="ARBA" id="ARBA00022737"/>
    </source>
</evidence>
<keyword evidence="7" id="KW-1185">Reference proteome</keyword>
<dbReference type="SUPFAM" id="SSF69318">
    <property type="entry name" value="Integrin alpha N-terminal domain"/>
    <property type="match status" value="2"/>
</dbReference>
<organism evidence="6 7">
    <name type="scientific">Streptomyces kunmingensis</name>
    <dbReference type="NCBI Taxonomy" id="68225"/>
    <lineage>
        <taxon>Bacteria</taxon>
        <taxon>Bacillati</taxon>
        <taxon>Actinomycetota</taxon>
        <taxon>Actinomycetes</taxon>
        <taxon>Kitasatosporales</taxon>
        <taxon>Streptomycetaceae</taxon>
        <taxon>Streptomyces</taxon>
    </lineage>
</organism>
<dbReference type="PANTHER" id="PTHR23221:SF7">
    <property type="entry name" value="PHOSPHATIDYLINOSITOL-GLYCAN-SPECIFIC PHOSPHOLIPASE D"/>
    <property type="match status" value="1"/>
</dbReference>
<feature type="chain" id="PRO_5047062571" evidence="5">
    <location>
        <begin position="40"/>
        <end position="502"/>
    </location>
</feature>
<dbReference type="Pfam" id="PF13517">
    <property type="entry name" value="FG-GAP_3"/>
    <property type="match status" value="1"/>
</dbReference>
<keyword evidence="4" id="KW-0325">Glycoprotein</keyword>
<dbReference type="InterPro" id="IPR013517">
    <property type="entry name" value="FG-GAP"/>
</dbReference>
<evidence type="ECO:0000313" key="7">
    <source>
        <dbReference type="Proteomes" id="UP001352223"/>
    </source>
</evidence>
<evidence type="ECO:0000256" key="4">
    <source>
        <dbReference type="ARBA" id="ARBA00023180"/>
    </source>
</evidence>
<sequence>MPRARRQPARTVRFTAPLIAATLVAGGAAALSLAPGALAATQGKADPADDFNGDGYADLVSGAPGGTVSGKAQAGYVAVTYGSAQGLDTSRKKLISRSTAGVPGSAGAKEKFGTYVTKGDLDGDGYSDLVIGSEKATTGAVVLWGSPSGLTGGTNIATYGKSPQIGDFDGDGKADLALLADMGSYGDDPEHQGAALWKGPVSRSGTPAKTLDFMDKSEWWGYGADDAACVDDEYGCVDGPDSTTGPVTFEAVGDIDGDGRDDLALRSYNGDGMWNNTVLYGSGTGFKRGWAPETQGDLAVGDVNGDGKDDLVVGSDPEDSDIGETNQKVTLAFGTADGLDGDKVQEFDQSLPGFYGAQEDGDHLGSCVAVADVTGDGKAEVALGISGEDFGGKTDAGSVALLRGTADGVTGTGSQGFNQNSADVPGVAESGDMFGTACGLLDVDGDGHRDLAASATGENAHAGAVWAFPGTGTGVTATGSVSFGPTDLRAPETKALLGTQLR</sequence>
<evidence type="ECO:0000313" key="6">
    <source>
        <dbReference type="EMBL" id="MEB3959188.1"/>
    </source>
</evidence>
<dbReference type="EMBL" id="JAOZYB010000008">
    <property type="protein sequence ID" value="MEB3959188.1"/>
    <property type="molecule type" value="Genomic_DNA"/>
</dbReference>
<evidence type="ECO:0000256" key="5">
    <source>
        <dbReference type="SAM" id="SignalP"/>
    </source>
</evidence>
<evidence type="ECO:0000256" key="3">
    <source>
        <dbReference type="ARBA" id="ARBA00022801"/>
    </source>
</evidence>
<dbReference type="PANTHER" id="PTHR23221">
    <property type="entry name" value="GLYCOSYLPHOSPHATIDYLINOSITOL PHOSPHOLIPASE D"/>
    <property type="match status" value="1"/>
</dbReference>
<dbReference type="InterPro" id="IPR028994">
    <property type="entry name" value="Integrin_alpha_N"/>
</dbReference>
<keyword evidence="3" id="KW-0378">Hydrolase</keyword>
<feature type="signal peptide" evidence="5">
    <location>
        <begin position="1"/>
        <end position="39"/>
    </location>
</feature>
<dbReference type="Pfam" id="PF01839">
    <property type="entry name" value="FG-GAP"/>
    <property type="match status" value="4"/>
</dbReference>
<reference evidence="6 7" key="1">
    <citation type="submission" date="2022-10" db="EMBL/GenBank/DDBJ databases">
        <authorList>
            <person name="Xie J."/>
            <person name="Shen N."/>
        </authorList>
    </citation>
    <scope>NUCLEOTIDE SEQUENCE [LARGE SCALE GENOMIC DNA]</scope>
    <source>
        <strain evidence="6 7">DSM 41681</strain>
    </source>
</reference>
<evidence type="ECO:0000256" key="1">
    <source>
        <dbReference type="ARBA" id="ARBA00022729"/>
    </source>
</evidence>
<comment type="caution">
    <text evidence="6">The sequence shown here is derived from an EMBL/GenBank/DDBJ whole genome shotgun (WGS) entry which is preliminary data.</text>
</comment>
<dbReference type="SMART" id="SM00191">
    <property type="entry name" value="Int_alpha"/>
    <property type="match status" value="5"/>
</dbReference>
<keyword evidence="1 5" id="KW-0732">Signal</keyword>
<keyword evidence="2" id="KW-0677">Repeat</keyword>
<dbReference type="InterPro" id="IPR013519">
    <property type="entry name" value="Int_alpha_beta-p"/>
</dbReference>
<gene>
    <name evidence="6" type="ORF">OKJ48_02790</name>
</gene>
<dbReference type="Gene3D" id="2.130.10.130">
    <property type="entry name" value="Integrin alpha, N-terminal"/>
    <property type="match status" value="4"/>
</dbReference>